<dbReference type="Proteomes" id="UP000886689">
    <property type="component" value="Unassembled WGS sequence"/>
</dbReference>
<organism evidence="1 2">
    <name type="scientific">Candidatus Proximibacter danicus</name>
    <dbReference type="NCBI Taxonomy" id="2954365"/>
    <lineage>
        <taxon>Bacteria</taxon>
        <taxon>Pseudomonadati</taxon>
        <taxon>Pseudomonadota</taxon>
        <taxon>Betaproteobacteria</taxon>
        <taxon>Candidatus Proximibacter</taxon>
    </lineage>
</organism>
<dbReference type="EMBL" id="JADJUC010000003">
    <property type="protein sequence ID" value="MBK8523289.1"/>
    <property type="molecule type" value="Genomic_DNA"/>
</dbReference>
<protein>
    <submittedName>
        <fullName evidence="1">Uncharacterized protein</fullName>
    </submittedName>
</protein>
<reference evidence="1" key="1">
    <citation type="submission" date="2020-10" db="EMBL/GenBank/DDBJ databases">
        <title>Connecting structure to function with the recovery of over 1000 high-quality activated sludge metagenome-assembled genomes encoding full-length rRNA genes using long-read sequencing.</title>
        <authorList>
            <person name="Singleton C.M."/>
            <person name="Petriglieri F."/>
            <person name="Kristensen J.M."/>
            <person name="Kirkegaard R.H."/>
            <person name="Michaelsen T.Y."/>
            <person name="Andersen M.H."/>
            <person name="Karst S.M."/>
            <person name="Dueholm M.S."/>
            <person name="Nielsen P.H."/>
            <person name="Albertsen M."/>
        </authorList>
    </citation>
    <scope>NUCLEOTIDE SEQUENCE</scope>
    <source>
        <strain evidence="1">Hirt_18-Q3-R61-65_BATAC.395</strain>
    </source>
</reference>
<gene>
    <name evidence="1" type="ORF">IPL58_03670</name>
</gene>
<evidence type="ECO:0000313" key="2">
    <source>
        <dbReference type="Proteomes" id="UP000886689"/>
    </source>
</evidence>
<comment type="caution">
    <text evidence="1">The sequence shown here is derived from an EMBL/GenBank/DDBJ whole genome shotgun (WGS) entry which is preliminary data.</text>
</comment>
<name>A0A9D7PRW0_9PROT</name>
<accession>A0A9D7PRW0</accession>
<sequence>MTVVADNIFNMVATALAEARHLELLIPQFVQLAGPGRAAGGFLGRTRYLDSYRFIRAYETYRKTSLSELEVGRAQLFEKFLTNYDLVATHKALGVTKLRRLPFSPRWRSVLRTALRKRVKSPADYRSWHFGRKVLANIVRAVRVFKRLEFFMASRSELPLEKFVFFPLHFQPEASTLVNGIFWANQISTIEQISKVCQLVIN</sequence>
<proteinExistence type="predicted"/>
<dbReference type="AlphaFoldDB" id="A0A9D7PRW0"/>
<evidence type="ECO:0000313" key="1">
    <source>
        <dbReference type="EMBL" id="MBK8523289.1"/>
    </source>
</evidence>